<sequence length="32" mass="3483">MAKAMVNAIGLNILPSIPSKDKIGKYTIRIII</sequence>
<reference evidence="1" key="1">
    <citation type="submission" date="2020-05" db="EMBL/GenBank/DDBJ databases">
        <authorList>
            <person name="Chiriac C."/>
            <person name="Salcher M."/>
            <person name="Ghai R."/>
            <person name="Kavagutti S V."/>
        </authorList>
    </citation>
    <scope>NUCLEOTIDE SEQUENCE</scope>
</reference>
<organism evidence="1">
    <name type="scientific">freshwater metagenome</name>
    <dbReference type="NCBI Taxonomy" id="449393"/>
    <lineage>
        <taxon>unclassified sequences</taxon>
        <taxon>metagenomes</taxon>
        <taxon>ecological metagenomes</taxon>
    </lineage>
</organism>
<dbReference type="EMBL" id="CAFBMS010000116">
    <property type="protein sequence ID" value="CAB4928071.1"/>
    <property type="molecule type" value="Genomic_DNA"/>
</dbReference>
<dbReference type="AlphaFoldDB" id="A0A6J7IBQ3"/>
<name>A0A6J7IBQ3_9ZZZZ</name>
<proteinExistence type="predicted"/>
<protein>
    <submittedName>
        <fullName evidence="1">Unannotated protein</fullName>
    </submittedName>
</protein>
<gene>
    <name evidence="1" type="ORF">UFOPK3614_01227</name>
</gene>
<accession>A0A6J7IBQ3</accession>
<evidence type="ECO:0000313" key="1">
    <source>
        <dbReference type="EMBL" id="CAB4928071.1"/>
    </source>
</evidence>